<dbReference type="Proteomes" id="UP001054945">
    <property type="component" value="Unassembled WGS sequence"/>
</dbReference>
<evidence type="ECO:0000313" key="2">
    <source>
        <dbReference type="Proteomes" id="UP001054945"/>
    </source>
</evidence>
<evidence type="ECO:0000313" key="1">
    <source>
        <dbReference type="EMBL" id="GIZ00349.1"/>
    </source>
</evidence>
<proteinExistence type="predicted"/>
<reference evidence="1 2" key="1">
    <citation type="submission" date="2021-06" db="EMBL/GenBank/DDBJ databases">
        <title>Caerostris extrusa draft genome.</title>
        <authorList>
            <person name="Kono N."/>
            <person name="Arakawa K."/>
        </authorList>
    </citation>
    <scope>NUCLEOTIDE SEQUENCE [LARGE SCALE GENOMIC DNA]</scope>
</reference>
<gene>
    <name evidence="1" type="ORF">CEXT_94391</name>
</gene>
<keyword evidence="2" id="KW-1185">Reference proteome</keyword>
<dbReference type="EMBL" id="BPLR01018534">
    <property type="protein sequence ID" value="GIZ00349.1"/>
    <property type="molecule type" value="Genomic_DNA"/>
</dbReference>
<sequence>MRTETIQKFHFRNTCKPRESTQKKLFACAFPGVANPLFVDGAAVDVRDWNSATTKKKARNLHLVQNNEISTEMRPWANGKDETLPIDSRNRVVNRIASPTLLGSMNTSFSAEGAECVF</sequence>
<name>A0AAV4Y0L8_CAEEX</name>
<dbReference type="AlphaFoldDB" id="A0AAV4Y0L8"/>
<accession>A0AAV4Y0L8</accession>
<protein>
    <submittedName>
        <fullName evidence="1">Uncharacterized protein</fullName>
    </submittedName>
</protein>
<organism evidence="1 2">
    <name type="scientific">Caerostris extrusa</name>
    <name type="common">Bark spider</name>
    <name type="synonym">Caerostris bankana</name>
    <dbReference type="NCBI Taxonomy" id="172846"/>
    <lineage>
        <taxon>Eukaryota</taxon>
        <taxon>Metazoa</taxon>
        <taxon>Ecdysozoa</taxon>
        <taxon>Arthropoda</taxon>
        <taxon>Chelicerata</taxon>
        <taxon>Arachnida</taxon>
        <taxon>Araneae</taxon>
        <taxon>Araneomorphae</taxon>
        <taxon>Entelegynae</taxon>
        <taxon>Araneoidea</taxon>
        <taxon>Araneidae</taxon>
        <taxon>Caerostris</taxon>
    </lineage>
</organism>
<comment type="caution">
    <text evidence="1">The sequence shown here is derived from an EMBL/GenBank/DDBJ whole genome shotgun (WGS) entry which is preliminary data.</text>
</comment>